<dbReference type="EMBL" id="LCFB01000053">
    <property type="protein sequence ID" value="KKS82813.1"/>
    <property type="molecule type" value="Genomic_DNA"/>
</dbReference>
<proteinExistence type="predicted"/>
<reference evidence="2 3" key="1">
    <citation type="journal article" date="2015" name="Nature">
        <title>rRNA introns, odd ribosomes, and small enigmatic genomes across a large radiation of phyla.</title>
        <authorList>
            <person name="Brown C.T."/>
            <person name="Hug L.A."/>
            <person name="Thomas B.C."/>
            <person name="Sharon I."/>
            <person name="Castelle C.J."/>
            <person name="Singh A."/>
            <person name="Wilkins M.J."/>
            <person name="Williams K.H."/>
            <person name="Banfield J.F."/>
        </authorList>
    </citation>
    <scope>NUCLEOTIDE SEQUENCE [LARGE SCALE GENOMIC DNA]</scope>
</reference>
<dbReference type="Pfam" id="PF05168">
    <property type="entry name" value="HEPN"/>
    <property type="match status" value="1"/>
</dbReference>
<feature type="domain" description="HEPN" evidence="1">
    <location>
        <begin position="11"/>
        <end position="120"/>
    </location>
</feature>
<gene>
    <name evidence="2" type="ORF">UV59_C0053G0005</name>
</gene>
<dbReference type="InterPro" id="IPR007842">
    <property type="entry name" value="HEPN_dom"/>
</dbReference>
<dbReference type="Gene3D" id="1.20.120.330">
    <property type="entry name" value="Nucleotidyltransferases domain 2"/>
    <property type="match status" value="1"/>
</dbReference>
<dbReference type="SMART" id="SM00748">
    <property type="entry name" value="HEPN"/>
    <property type="match status" value="1"/>
</dbReference>
<evidence type="ECO:0000313" key="3">
    <source>
        <dbReference type="Proteomes" id="UP000034543"/>
    </source>
</evidence>
<evidence type="ECO:0000313" key="2">
    <source>
        <dbReference type="EMBL" id="KKS82813.1"/>
    </source>
</evidence>
<dbReference type="SUPFAM" id="SSF81593">
    <property type="entry name" value="Nucleotidyltransferase substrate binding subunit/domain"/>
    <property type="match status" value="1"/>
</dbReference>
<comment type="caution">
    <text evidence="2">The sequence shown here is derived from an EMBL/GenBank/DDBJ whole genome shotgun (WGS) entry which is preliminary data.</text>
</comment>
<dbReference type="STRING" id="1618436.UV59_C0053G0005"/>
<protein>
    <recommendedName>
        <fullName evidence="1">HEPN domain-containing protein</fullName>
    </recommendedName>
</protein>
<dbReference type="PROSITE" id="PS50910">
    <property type="entry name" value="HEPN"/>
    <property type="match status" value="1"/>
</dbReference>
<organism evidence="2 3">
    <name type="scientific">Candidatus Gottesmanbacteria bacterium GW2011_GWA1_43_11</name>
    <dbReference type="NCBI Taxonomy" id="1618436"/>
    <lineage>
        <taxon>Bacteria</taxon>
        <taxon>Candidatus Gottesmaniibacteriota</taxon>
    </lineage>
</organism>
<accession>A0A0G1F7I5</accession>
<dbReference type="AlphaFoldDB" id="A0A0G1F7I5"/>
<sequence length="127" mass="14817">MTAQDVVEFWLAGANDALKTAEELMIAERYHHALFFCHLAVEKMLKSVYVTKIGNVPPPLHNLLLLTDKAKIKLPEATLEQLREINTFNVEARYDDYKLKFYKKATKDFSEKWFSVTKKLLLWLKSI</sequence>
<dbReference type="Proteomes" id="UP000034543">
    <property type="component" value="Unassembled WGS sequence"/>
</dbReference>
<evidence type="ECO:0000259" key="1">
    <source>
        <dbReference type="PROSITE" id="PS50910"/>
    </source>
</evidence>
<name>A0A0G1F7I5_9BACT</name>